<reference evidence="2 3" key="1">
    <citation type="submission" date="2013-11" db="EMBL/GenBank/DDBJ databases">
        <title>The Genome Sequence of Phytophthora parasitica P1976.</title>
        <authorList>
            <consortium name="The Broad Institute Genomics Platform"/>
            <person name="Russ C."/>
            <person name="Tyler B."/>
            <person name="Panabieres F."/>
            <person name="Shan W."/>
            <person name="Tripathy S."/>
            <person name="Grunwald N."/>
            <person name="Machado M."/>
            <person name="Johnson C.S."/>
            <person name="Walker B."/>
            <person name="Young S."/>
            <person name="Zeng Q."/>
            <person name="Gargeya S."/>
            <person name="Fitzgerald M."/>
            <person name="Haas B."/>
            <person name="Abouelleil A."/>
            <person name="Allen A.W."/>
            <person name="Alvarado L."/>
            <person name="Arachchi H.M."/>
            <person name="Berlin A.M."/>
            <person name="Chapman S.B."/>
            <person name="Gainer-Dewar J."/>
            <person name="Goldberg J."/>
            <person name="Griggs A."/>
            <person name="Gujja S."/>
            <person name="Hansen M."/>
            <person name="Howarth C."/>
            <person name="Imamovic A."/>
            <person name="Ireland A."/>
            <person name="Larimer J."/>
            <person name="McCowan C."/>
            <person name="Murphy C."/>
            <person name="Pearson M."/>
            <person name="Poon T.W."/>
            <person name="Priest M."/>
            <person name="Roberts A."/>
            <person name="Saif S."/>
            <person name="Shea T."/>
            <person name="Sisk P."/>
            <person name="Sykes S."/>
            <person name="Wortman J."/>
            <person name="Nusbaum C."/>
            <person name="Birren B."/>
        </authorList>
    </citation>
    <scope>NUCLEOTIDE SEQUENCE [LARGE SCALE GENOMIC DNA]</scope>
    <source>
        <strain evidence="2 3">P1976</strain>
    </source>
</reference>
<feature type="region of interest" description="Disordered" evidence="1">
    <location>
        <begin position="1"/>
        <end position="21"/>
    </location>
</feature>
<dbReference type="EMBL" id="ANJA01002591">
    <property type="protein sequence ID" value="ETO69042.1"/>
    <property type="molecule type" value="Genomic_DNA"/>
</dbReference>
<accession>A0A080ZQY1</accession>
<organism evidence="2 3">
    <name type="scientific">Phytophthora nicotianae P1976</name>
    <dbReference type="NCBI Taxonomy" id="1317066"/>
    <lineage>
        <taxon>Eukaryota</taxon>
        <taxon>Sar</taxon>
        <taxon>Stramenopiles</taxon>
        <taxon>Oomycota</taxon>
        <taxon>Peronosporomycetes</taxon>
        <taxon>Peronosporales</taxon>
        <taxon>Peronosporaceae</taxon>
        <taxon>Phytophthora</taxon>
    </lineage>
</organism>
<name>A0A080ZQY1_PHYNI</name>
<evidence type="ECO:0008006" key="4">
    <source>
        <dbReference type="Google" id="ProtNLM"/>
    </source>
</evidence>
<evidence type="ECO:0000256" key="1">
    <source>
        <dbReference type="SAM" id="MobiDB-lite"/>
    </source>
</evidence>
<protein>
    <recommendedName>
        <fullName evidence="4">HTH CENPB-type domain-containing protein</fullName>
    </recommendedName>
</protein>
<dbReference type="AlphaFoldDB" id="A0A080ZQY1"/>
<dbReference type="Proteomes" id="UP000028582">
    <property type="component" value="Unassembled WGS sequence"/>
</dbReference>
<evidence type="ECO:0000313" key="2">
    <source>
        <dbReference type="EMBL" id="ETO69042.1"/>
    </source>
</evidence>
<comment type="caution">
    <text evidence="2">The sequence shown here is derived from an EMBL/GenBank/DDBJ whole genome shotgun (WGS) entry which is preliminary data.</text>
</comment>
<proteinExistence type="predicted"/>
<evidence type="ECO:0000313" key="3">
    <source>
        <dbReference type="Proteomes" id="UP000028582"/>
    </source>
</evidence>
<sequence>MPQGRKRAPGGGGRQSSNYQREVETYQKRLEVINFHDNNGMQATLDNWKWQTGFLRRHGLRIRTKTRQGQKKPADMEADAKEFWKNVAQVKEELGVKKVYNADQSGVCLEYLPKHTISEKGAKTVWV</sequence>
<gene>
    <name evidence="2" type="ORF">F444_14272</name>
</gene>